<evidence type="ECO:0000313" key="3">
    <source>
        <dbReference type="Proteomes" id="UP000434052"/>
    </source>
</evidence>
<evidence type="ECO:0000256" key="1">
    <source>
        <dbReference type="SAM" id="Coils"/>
    </source>
</evidence>
<dbReference type="RefSeq" id="WP_144306500.1">
    <property type="nucleotide sequence ID" value="NZ_QMIF01000012.1"/>
</dbReference>
<name>A0A6P1ZHE6_9BACT</name>
<dbReference type="AlphaFoldDB" id="A0A6P1ZHE6"/>
<sequence length="196" mass="21713">MATEWMFFKTALEVTSYLNGQGYKCSKSTVYGHVKKKLLRKGLDGQFSKAAVDRYAKDHLERLGGFSDNEERTERARVELLESKAQKSKAEAELAAMKLQVEQGKLIPVEDVDTILSAAVTVLRASMLQFFYGEAASLIHLVEGNPAKTGTLVEHMRKASFSWFNSFAKRHEFMVDYGASDAAESGALAETTEDAS</sequence>
<keyword evidence="1" id="KW-0175">Coiled coil</keyword>
<reference evidence="2 3" key="1">
    <citation type="submission" date="2018-06" db="EMBL/GenBank/DDBJ databases">
        <title>Complete genome of Desulfovibrio marinus P48SEP.</title>
        <authorList>
            <person name="Crispim J.S."/>
            <person name="Vidigal P.M.P."/>
            <person name="Silva L.C.F."/>
            <person name="Araujo L.C."/>
            <person name="Laguardia C.N."/>
            <person name="Dias R.S."/>
            <person name="Sousa M.P."/>
            <person name="Paula S.O."/>
            <person name="Silva C."/>
        </authorList>
    </citation>
    <scope>NUCLEOTIDE SEQUENCE [LARGE SCALE GENOMIC DNA]</scope>
    <source>
        <strain evidence="2 3">P48SEP</strain>
    </source>
</reference>
<accession>A0A6P1ZHE6</accession>
<feature type="coiled-coil region" evidence="1">
    <location>
        <begin position="73"/>
        <end position="100"/>
    </location>
</feature>
<comment type="caution">
    <text evidence="2">The sequence shown here is derived from an EMBL/GenBank/DDBJ whole genome shotgun (WGS) entry which is preliminary data.</text>
</comment>
<evidence type="ECO:0000313" key="2">
    <source>
        <dbReference type="EMBL" id="TVM32135.1"/>
    </source>
</evidence>
<protein>
    <submittedName>
        <fullName evidence="2">Uncharacterized protein</fullName>
    </submittedName>
</protein>
<gene>
    <name evidence="2" type="ORF">DQK91_16530</name>
</gene>
<dbReference type="EMBL" id="QMIF01000012">
    <property type="protein sequence ID" value="TVM32135.1"/>
    <property type="molecule type" value="Genomic_DNA"/>
</dbReference>
<organism evidence="2 3">
    <name type="scientific">Oceanidesulfovibrio marinus</name>
    <dbReference type="NCBI Taxonomy" id="370038"/>
    <lineage>
        <taxon>Bacteria</taxon>
        <taxon>Pseudomonadati</taxon>
        <taxon>Thermodesulfobacteriota</taxon>
        <taxon>Desulfovibrionia</taxon>
        <taxon>Desulfovibrionales</taxon>
        <taxon>Desulfovibrionaceae</taxon>
        <taxon>Oceanidesulfovibrio</taxon>
    </lineage>
</organism>
<proteinExistence type="predicted"/>
<dbReference type="Proteomes" id="UP000434052">
    <property type="component" value="Unassembled WGS sequence"/>
</dbReference>